<organism evidence="3 4">
    <name type="scientific">Cronartium quercuum f. sp. fusiforme G11</name>
    <dbReference type="NCBI Taxonomy" id="708437"/>
    <lineage>
        <taxon>Eukaryota</taxon>
        <taxon>Fungi</taxon>
        <taxon>Dikarya</taxon>
        <taxon>Basidiomycota</taxon>
        <taxon>Pucciniomycotina</taxon>
        <taxon>Pucciniomycetes</taxon>
        <taxon>Pucciniales</taxon>
        <taxon>Coleosporiaceae</taxon>
        <taxon>Cronartium</taxon>
    </lineage>
</organism>
<gene>
    <name evidence="3" type="ORF">CROQUDRAFT_649943</name>
</gene>
<dbReference type="AlphaFoldDB" id="A0A9P6NV53"/>
<name>A0A9P6NV53_9BASI</name>
<dbReference type="Proteomes" id="UP000886653">
    <property type="component" value="Unassembled WGS sequence"/>
</dbReference>
<evidence type="ECO:0000256" key="2">
    <source>
        <dbReference type="SAM" id="SignalP"/>
    </source>
</evidence>
<keyword evidence="4" id="KW-1185">Reference proteome</keyword>
<feature type="signal peptide" evidence="2">
    <location>
        <begin position="1"/>
        <end position="19"/>
    </location>
</feature>
<proteinExistence type="predicted"/>
<dbReference type="EMBL" id="MU167208">
    <property type="protein sequence ID" value="KAG0152519.1"/>
    <property type="molecule type" value="Genomic_DNA"/>
</dbReference>
<feature type="compositionally biased region" description="Basic and acidic residues" evidence="1">
    <location>
        <begin position="132"/>
        <end position="147"/>
    </location>
</feature>
<keyword evidence="2" id="KW-0732">Signal</keyword>
<sequence length="147" mass="17089">MYMFVHVLCLFYASFPITGLDPSTPPPDHDRSPPAIAFVSIEPFRVVHYFSFDFICIIVIRLHYTTPHISTIHPSTLHYTTPPPYRLITFTVRSNCSGYLPYLHLNPVTTTRLHYHLLIDPHRPIQPNRYRPHSDGSHSHRPIDPIH</sequence>
<feature type="region of interest" description="Disordered" evidence="1">
    <location>
        <begin position="128"/>
        <end position="147"/>
    </location>
</feature>
<reference evidence="3" key="1">
    <citation type="submission" date="2013-11" db="EMBL/GenBank/DDBJ databases">
        <title>Genome sequence of the fusiform rust pathogen reveals effectors for host alternation and coevolution with pine.</title>
        <authorList>
            <consortium name="DOE Joint Genome Institute"/>
            <person name="Smith K."/>
            <person name="Pendleton A."/>
            <person name="Kubisiak T."/>
            <person name="Anderson C."/>
            <person name="Salamov A."/>
            <person name="Aerts A."/>
            <person name="Riley R."/>
            <person name="Clum A."/>
            <person name="Lindquist E."/>
            <person name="Ence D."/>
            <person name="Campbell M."/>
            <person name="Kronenberg Z."/>
            <person name="Feau N."/>
            <person name="Dhillon B."/>
            <person name="Hamelin R."/>
            <person name="Burleigh J."/>
            <person name="Smith J."/>
            <person name="Yandell M."/>
            <person name="Nelson C."/>
            <person name="Grigoriev I."/>
            <person name="Davis J."/>
        </authorList>
    </citation>
    <scope>NUCLEOTIDE SEQUENCE</scope>
    <source>
        <strain evidence="3">G11</strain>
    </source>
</reference>
<evidence type="ECO:0000256" key="1">
    <source>
        <dbReference type="SAM" id="MobiDB-lite"/>
    </source>
</evidence>
<comment type="caution">
    <text evidence="3">The sequence shown here is derived from an EMBL/GenBank/DDBJ whole genome shotgun (WGS) entry which is preliminary data.</text>
</comment>
<protein>
    <recommendedName>
        <fullName evidence="5">Secreted protein</fullName>
    </recommendedName>
</protein>
<accession>A0A9P6NV53</accession>
<evidence type="ECO:0008006" key="5">
    <source>
        <dbReference type="Google" id="ProtNLM"/>
    </source>
</evidence>
<evidence type="ECO:0000313" key="3">
    <source>
        <dbReference type="EMBL" id="KAG0152519.1"/>
    </source>
</evidence>
<feature type="chain" id="PRO_5040272032" description="Secreted protein" evidence="2">
    <location>
        <begin position="20"/>
        <end position="147"/>
    </location>
</feature>
<evidence type="ECO:0000313" key="4">
    <source>
        <dbReference type="Proteomes" id="UP000886653"/>
    </source>
</evidence>